<reference evidence="15 16" key="1">
    <citation type="submission" date="2018-08" db="EMBL/GenBank/DDBJ databases">
        <title>Comamonas testosteroni strain SWCO2.</title>
        <authorList>
            <person name="Jiang N."/>
            <person name="Zhang X.Z."/>
        </authorList>
    </citation>
    <scope>NUCLEOTIDE SEQUENCE [LARGE SCALE GENOMIC DNA]</scope>
    <source>
        <strain evidence="15 16">SWCO2</strain>
    </source>
</reference>
<comment type="caution">
    <text evidence="15">The sequence shown here is derived from an EMBL/GenBank/DDBJ whole genome shotgun (WGS) entry which is preliminary data.</text>
</comment>
<dbReference type="Pfam" id="PF00528">
    <property type="entry name" value="BPD_transp_1"/>
    <property type="match status" value="1"/>
</dbReference>
<evidence type="ECO:0000313" key="16">
    <source>
        <dbReference type="Proteomes" id="UP000261948"/>
    </source>
</evidence>
<keyword evidence="8" id="KW-0764">Sulfate transport</keyword>
<keyword evidence="16" id="KW-1185">Reference proteome</keyword>
<sequence length="347" mass="37547">MSKIHEAIQALFPGMLPIWAHLYTVLIIAVVVVLALYKITAPPKSSTRLEKMSTTEPRWVRWVLITIALLFMGLFLILPLLSVFGEALSKGWDTYVAALAEPDAISAIKLTLITALIAVPLNLVFGVAAAWCIAKYEFKGKAFLTTLIDLPFSISPVVAGLIYVLVFGANGWLGPWLTSHGVQIIFAVPGIVLATIFVTFPFIARELIPLMQAQGSDEEYAAVVLGASGWQTFWHVTLPNIKWGLVYGVILCNARAMGEFGAVSVVSGHIRGQTNTMPLHVEVLYADYQAAAAFAVASLLALLALVTLVIKSIAEWRAEQQAKAAAEIPPERPGQISLNQNKTTKAA</sequence>
<feature type="transmembrane region" description="Helical" evidence="13">
    <location>
        <begin position="59"/>
        <end position="84"/>
    </location>
</feature>
<keyword evidence="7 13" id="KW-1133">Transmembrane helix</keyword>
<comment type="subunit">
    <text evidence="2">The complex is composed of two ATP-binding proteins (CysA), two transmembrane proteins (CysT and CysW) and a solute-binding protein (CysP).</text>
</comment>
<proteinExistence type="predicted"/>
<evidence type="ECO:0000256" key="12">
    <source>
        <dbReference type="SAM" id="MobiDB-lite"/>
    </source>
</evidence>
<keyword evidence="4" id="KW-1003">Cell membrane</keyword>
<feature type="transmembrane region" description="Helical" evidence="13">
    <location>
        <begin position="245"/>
        <end position="270"/>
    </location>
</feature>
<organism evidence="15 16">
    <name type="scientific">Comamonas testosteroni</name>
    <name type="common">Pseudomonas testosteroni</name>
    <dbReference type="NCBI Taxonomy" id="285"/>
    <lineage>
        <taxon>Bacteria</taxon>
        <taxon>Pseudomonadati</taxon>
        <taxon>Pseudomonadota</taxon>
        <taxon>Betaproteobacteria</taxon>
        <taxon>Burkholderiales</taxon>
        <taxon>Comamonadaceae</taxon>
        <taxon>Comamonas</taxon>
    </lineage>
</organism>
<evidence type="ECO:0000256" key="4">
    <source>
        <dbReference type="ARBA" id="ARBA00022475"/>
    </source>
</evidence>
<dbReference type="PANTHER" id="PTHR30406">
    <property type="entry name" value="SULFATE TRANSPORT SYSTEM PERMEASE PROTEIN"/>
    <property type="match status" value="1"/>
</dbReference>
<dbReference type="PANTHER" id="PTHR30406:SF1">
    <property type="entry name" value="SULFATE TRANSPORT SYSTEM PERMEASE PROTEIN CYSW"/>
    <property type="match status" value="1"/>
</dbReference>
<dbReference type="FunFam" id="1.10.3720.10:FF:000015">
    <property type="entry name" value="Sulfate ABC transporter, permease CysW"/>
    <property type="match status" value="1"/>
</dbReference>
<evidence type="ECO:0000313" key="15">
    <source>
        <dbReference type="EMBL" id="RGE40601.1"/>
    </source>
</evidence>
<keyword evidence="9 13" id="KW-0472">Membrane</keyword>
<feature type="compositionally biased region" description="Polar residues" evidence="12">
    <location>
        <begin position="336"/>
        <end position="347"/>
    </location>
</feature>
<dbReference type="InterPro" id="IPR011866">
    <property type="entry name" value="CysW_permease"/>
</dbReference>
<name>A0A373F8U9_COMTE</name>
<feature type="transmembrane region" description="Helical" evidence="13">
    <location>
        <begin position="20"/>
        <end position="39"/>
    </location>
</feature>
<dbReference type="PROSITE" id="PS50928">
    <property type="entry name" value="ABC_TM1"/>
    <property type="match status" value="1"/>
</dbReference>
<feature type="transmembrane region" description="Helical" evidence="13">
    <location>
        <begin position="104"/>
        <end position="134"/>
    </location>
</feature>
<keyword evidence="3" id="KW-0813">Transport</keyword>
<dbReference type="Gene3D" id="1.10.3720.10">
    <property type="entry name" value="MetI-like"/>
    <property type="match status" value="1"/>
</dbReference>
<dbReference type="SUPFAM" id="SSF161098">
    <property type="entry name" value="MetI-like"/>
    <property type="match status" value="1"/>
</dbReference>
<feature type="transmembrane region" description="Helical" evidence="13">
    <location>
        <begin position="146"/>
        <end position="169"/>
    </location>
</feature>
<comment type="subcellular location">
    <subcellularLocation>
        <location evidence="1">Cell inner membrane</location>
        <topology evidence="1">Multi-pass membrane protein</topology>
    </subcellularLocation>
</comment>
<accession>A0A373F8U9</accession>
<dbReference type="Proteomes" id="UP000261948">
    <property type="component" value="Unassembled WGS sequence"/>
</dbReference>
<dbReference type="NCBIfam" id="TIGR02140">
    <property type="entry name" value="permease_CysW"/>
    <property type="match status" value="1"/>
</dbReference>
<evidence type="ECO:0000256" key="8">
    <source>
        <dbReference type="ARBA" id="ARBA00023032"/>
    </source>
</evidence>
<feature type="transmembrane region" description="Helical" evidence="13">
    <location>
        <begin position="290"/>
        <end position="310"/>
    </location>
</feature>
<evidence type="ECO:0000256" key="5">
    <source>
        <dbReference type="ARBA" id="ARBA00022519"/>
    </source>
</evidence>
<protein>
    <recommendedName>
        <fullName evidence="11">Sulfate transport system permease protein CysW</fullName>
    </recommendedName>
</protein>
<evidence type="ECO:0000256" key="9">
    <source>
        <dbReference type="ARBA" id="ARBA00023136"/>
    </source>
</evidence>
<dbReference type="GO" id="GO:0015419">
    <property type="term" value="F:ABC-type sulfate transporter activity"/>
    <property type="evidence" value="ECO:0007669"/>
    <property type="project" value="InterPro"/>
</dbReference>
<keyword evidence="6 13" id="KW-0812">Transmembrane</keyword>
<evidence type="ECO:0000256" key="13">
    <source>
        <dbReference type="SAM" id="Phobius"/>
    </source>
</evidence>
<feature type="domain" description="ABC transmembrane type-1" evidence="14">
    <location>
        <begin position="108"/>
        <end position="311"/>
    </location>
</feature>
<evidence type="ECO:0000256" key="3">
    <source>
        <dbReference type="ARBA" id="ARBA00022448"/>
    </source>
</evidence>
<dbReference type="GO" id="GO:0005886">
    <property type="term" value="C:plasma membrane"/>
    <property type="evidence" value="ECO:0007669"/>
    <property type="project" value="UniProtKB-SubCell"/>
</dbReference>
<evidence type="ECO:0000256" key="2">
    <source>
        <dbReference type="ARBA" id="ARBA00011779"/>
    </source>
</evidence>
<comment type="function">
    <text evidence="10">Part of the ABC transporter complex CysAWTP (TC 3.A.1.6.1) involved in sulfate/thiosulfate import. Probably responsible for the translocation of the substrate across the membrane.</text>
</comment>
<gene>
    <name evidence="15" type="primary">cysW</name>
    <name evidence="15" type="ORF">DZC30_20020</name>
</gene>
<dbReference type="InterPro" id="IPR000515">
    <property type="entry name" value="MetI-like"/>
</dbReference>
<evidence type="ECO:0000259" key="14">
    <source>
        <dbReference type="PROSITE" id="PS50928"/>
    </source>
</evidence>
<keyword evidence="5" id="KW-0997">Cell inner membrane</keyword>
<dbReference type="AlphaFoldDB" id="A0A373F8U9"/>
<evidence type="ECO:0000256" key="10">
    <source>
        <dbReference type="ARBA" id="ARBA00025323"/>
    </source>
</evidence>
<dbReference type="InterPro" id="IPR035906">
    <property type="entry name" value="MetI-like_sf"/>
</dbReference>
<dbReference type="InterPro" id="IPR005667">
    <property type="entry name" value="Sulph_transpt2"/>
</dbReference>
<dbReference type="CDD" id="cd06261">
    <property type="entry name" value="TM_PBP2"/>
    <property type="match status" value="1"/>
</dbReference>
<evidence type="ECO:0000256" key="1">
    <source>
        <dbReference type="ARBA" id="ARBA00004429"/>
    </source>
</evidence>
<evidence type="ECO:0000256" key="7">
    <source>
        <dbReference type="ARBA" id="ARBA00022989"/>
    </source>
</evidence>
<feature type="region of interest" description="Disordered" evidence="12">
    <location>
        <begin position="324"/>
        <end position="347"/>
    </location>
</feature>
<dbReference type="EMBL" id="QURR01000035">
    <property type="protein sequence ID" value="RGE40601.1"/>
    <property type="molecule type" value="Genomic_DNA"/>
</dbReference>
<dbReference type="NCBIfam" id="TIGR00969">
    <property type="entry name" value="3a0106s02"/>
    <property type="match status" value="1"/>
</dbReference>
<evidence type="ECO:0000256" key="11">
    <source>
        <dbReference type="ARBA" id="ARBA00067681"/>
    </source>
</evidence>
<feature type="transmembrane region" description="Helical" evidence="13">
    <location>
        <begin position="181"/>
        <end position="204"/>
    </location>
</feature>
<dbReference type="OrthoDB" id="9804629at2"/>
<evidence type="ECO:0000256" key="6">
    <source>
        <dbReference type="ARBA" id="ARBA00022692"/>
    </source>
</evidence>